<dbReference type="RefSeq" id="WP_073711965.1">
    <property type="nucleotide sequence ID" value="NZ_MRWQ01000008.1"/>
</dbReference>
<proteinExistence type="predicted"/>
<dbReference type="EMBL" id="MRWQ01000008">
    <property type="protein sequence ID" value="OKL36430.1"/>
    <property type="molecule type" value="Genomic_DNA"/>
</dbReference>
<gene>
    <name evidence="1" type="ORF">BLL40_11120</name>
</gene>
<evidence type="ECO:0000313" key="2">
    <source>
        <dbReference type="Proteomes" id="UP000186524"/>
    </source>
</evidence>
<protein>
    <submittedName>
        <fullName evidence="1">Uncharacterized protein</fullName>
    </submittedName>
</protein>
<dbReference type="Proteomes" id="UP000186524">
    <property type="component" value="Unassembled WGS sequence"/>
</dbReference>
<dbReference type="STRING" id="1714354.BLL40_11120"/>
<sequence>MNDTKRMVMSMNQPYENEEREYDVQTVTFRQKCIIAWHKYYYLKYQYLAEGCINKKIREELEEKKARHYKKYMDIL</sequence>
<accession>A0A1Q5P2E9</accession>
<name>A0A1Q5P2E9_9BACI</name>
<evidence type="ECO:0000313" key="1">
    <source>
        <dbReference type="EMBL" id="OKL36430.1"/>
    </source>
</evidence>
<reference evidence="1 2" key="1">
    <citation type="submission" date="2016-12" db="EMBL/GenBank/DDBJ databases">
        <title>Domibacillus sp. SAOS 44 whole genome sequencing.</title>
        <authorList>
            <person name="Verma A."/>
            <person name="Krishnamurthi S."/>
        </authorList>
    </citation>
    <scope>NUCLEOTIDE SEQUENCE [LARGE SCALE GENOMIC DNA]</scope>
    <source>
        <strain evidence="1 2">SAOS 44</strain>
    </source>
</reference>
<dbReference type="AlphaFoldDB" id="A0A1Q5P2E9"/>
<comment type="caution">
    <text evidence="1">The sequence shown here is derived from an EMBL/GenBank/DDBJ whole genome shotgun (WGS) entry which is preliminary data.</text>
</comment>
<organism evidence="1 2">
    <name type="scientific">Domibacillus mangrovi</name>
    <dbReference type="NCBI Taxonomy" id="1714354"/>
    <lineage>
        <taxon>Bacteria</taxon>
        <taxon>Bacillati</taxon>
        <taxon>Bacillota</taxon>
        <taxon>Bacilli</taxon>
        <taxon>Bacillales</taxon>
        <taxon>Bacillaceae</taxon>
        <taxon>Domibacillus</taxon>
    </lineage>
</organism>
<dbReference type="OrthoDB" id="2979265at2"/>
<keyword evidence="2" id="KW-1185">Reference proteome</keyword>